<protein>
    <recommendedName>
        <fullName evidence="3">Lipoprotein</fullName>
    </recommendedName>
</protein>
<proteinExistence type="predicted"/>
<dbReference type="EMBL" id="CP053541">
    <property type="protein sequence ID" value="QJY36039.1"/>
    <property type="molecule type" value="Genomic_DNA"/>
</dbReference>
<organism evidence="1 2">
    <name type="scientific">Vibrio europaeus</name>
    <dbReference type="NCBI Taxonomy" id="300876"/>
    <lineage>
        <taxon>Bacteria</taxon>
        <taxon>Pseudomonadati</taxon>
        <taxon>Pseudomonadota</taxon>
        <taxon>Gammaproteobacteria</taxon>
        <taxon>Vibrionales</taxon>
        <taxon>Vibrionaceae</taxon>
        <taxon>Vibrio</taxon>
        <taxon>Vibrio oreintalis group</taxon>
    </lineage>
</organism>
<evidence type="ECO:0000313" key="2">
    <source>
        <dbReference type="Proteomes" id="UP000501443"/>
    </source>
</evidence>
<gene>
    <name evidence="1" type="ORF">HOO69_05210</name>
</gene>
<reference evidence="1 2" key="1">
    <citation type="submission" date="2020-05" db="EMBL/GenBank/DDBJ databases">
        <title>First description outside Europe of the emergent pathogen for shellfish aquaculture Vibrio europaeus.</title>
        <authorList>
            <person name="Dubert J."/>
            <person name="Rojas R."/>
        </authorList>
    </citation>
    <scope>NUCLEOTIDE SEQUENCE [LARGE SCALE GENOMIC DNA]</scope>
    <source>
        <strain evidence="1 2">NPI-1</strain>
    </source>
</reference>
<dbReference type="PROSITE" id="PS51257">
    <property type="entry name" value="PROKAR_LIPOPROTEIN"/>
    <property type="match status" value="1"/>
</dbReference>
<accession>A0AAE7DW39</accession>
<dbReference type="RefSeq" id="WP_171801472.1">
    <property type="nucleotide sequence ID" value="NZ_CP053541.1"/>
</dbReference>
<dbReference type="AlphaFoldDB" id="A0AAE7DW39"/>
<evidence type="ECO:0008006" key="3">
    <source>
        <dbReference type="Google" id="ProtNLM"/>
    </source>
</evidence>
<evidence type="ECO:0000313" key="1">
    <source>
        <dbReference type="EMBL" id="QJY36039.1"/>
    </source>
</evidence>
<sequence length="224" mass="24892">MKEHLFLSLIAIALVGCSSAKYTVHDLQPLRISFWNNVNLSNLSESEFQFEFSKAKAACKVESLKLTIPSPSCVQPPKSDCTGLSGFELGFCRSFVPPVKCDYTAVNYAKRAQEEIYSNCLISKGWQLDWREGTGSDTSGGRFEYVAFNNEAQFFIKLNSVKKIGTKYMAVVRETSKVNARSSYQGVYVIDTESNTLTVDNGKAIYIESNSVAAILLARMKDLV</sequence>
<dbReference type="Proteomes" id="UP000501443">
    <property type="component" value="Chromosome 1"/>
</dbReference>
<name>A0AAE7DW39_9VIBR</name>